<sequence>MAQETSEILFPVYLAGDLVFRKEAILLFEKLKSICFEYGLQGVAPFDGQAEARSLSPGRETILAFVDADKELMESSVAGLFCIDPFRRSSEMDPGTAVEIGYMLGLQKPMEAYTVDGRPYSEKVSDYWRDAWGNYLHNRLPSDAPASGSLEDPDGMLVHSEGMLQNGMIEGFIEMAGGQVAIDTDFFEAFRKACQRLSKRLYQNHQET</sequence>
<comment type="caution">
    <text evidence="1">The sequence shown here is derived from an EMBL/GenBank/DDBJ whole genome shotgun (WGS) entry which is preliminary data.</text>
</comment>
<dbReference type="Proteomes" id="UP000321079">
    <property type="component" value="Unassembled WGS sequence"/>
</dbReference>
<dbReference type="PANTHER" id="PTHR15364">
    <property type="entry name" value="2'-DEOXYNUCLEOSIDE 5'-PHOSPHATE N-HYDROLASE 1"/>
    <property type="match status" value="1"/>
</dbReference>
<protein>
    <recommendedName>
        <fullName evidence="3">Nucleoside 2-deoxyribosyltransferase</fullName>
    </recommendedName>
</protein>
<dbReference type="SUPFAM" id="SSF52309">
    <property type="entry name" value="N-(deoxy)ribosyltransferase-like"/>
    <property type="match status" value="1"/>
</dbReference>
<dbReference type="GO" id="GO:0009159">
    <property type="term" value="P:deoxyribonucleoside monophosphate catabolic process"/>
    <property type="evidence" value="ECO:0007669"/>
    <property type="project" value="TreeGrafter"/>
</dbReference>
<dbReference type="PANTHER" id="PTHR15364:SF0">
    <property type="entry name" value="2'-DEOXYNUCLEOSIDE 5'-PHOSPHATE N-HYDROLASE 1"/>
    <property type="match status" value="1"/>
</dbReference>
<reference evidence="1 2" key="1">
    <citation type="submission" date="2019-07" db="EMBL/GenBank/DDBJ databases">
        <title>Whole genome shotgun sequence of Gluconobacter kanchanaburiensis NBRC 103587.</title>
        <authorList>
            <person name="Hosoyama A."/>
            <person name="Uohara A."/>
            <person name="Ohji S."/>
            <person name="Ichikawa N."/>
        </authorList>
    </citation>
    <scope>NUCLEOTIDE SEQUENCE [LARGE SCALE GENOMIC DNA]</scope>
    <source>
        <strain evidence="1 2">NBRC 103587</strain>
    </source>
</reference>
<name>A0A511BHC6_9PROT</name>
<organism evidence="1 2">
    <name type="scientific">Gluconobacter kanchanaburiensis NBRC 103587</name>
    <dbReference type="NCBI Taxonomy" id="1307948"/>
    <lineage>
        <taxon>Bacteria</taxon>
        <taxon>Pseudomonadati</taxon>
        <taxon>Pseudomonadota</taxon>
        <taxon>Alphaproteobacteria</taxon>
        <taxon>Acetobacterales</taxon>
        <taxon>Acetobacteraceae</taxon>
        <taxon>Gluconobacter</taxon>
    </lineage>
</organism>
<keyword evidence="2" id="KW-1185">Reference proteome</keyword>
<dbReference type="InterPro" id="IPR007710">
    <property type="entry name" value="Nucleoside_deoxyribTrfase"/>
</dbReference>
<evidence type="ECO:0008006" key="3">
    <source>
        <dbReference type="Google" id="ProtNLM"/>
    </source>
</evidence>
<evidence type="ECO:0000313" key="1">
    <source>
        <dbReference type="EMBL" id="GEK97207.1"/>
    </source>
</evidence>
<dbReference type="EMBL" id="BJVA01000019">
    <property type="protein sequence ID" value="GEK97207.1"/>
    <property type="molecule type" value="Genomic_DNA"/>
</dbReference>
<evidence type="ECO:0000313" key="2">
    <source>
        <dbReference type="Proteomes" id="UP000321079"/>
    </source>
</evidence>
<dbReference type="Gene3D" id="3.40.50.450">
    <property type="match status" value="1"/>
</dbReference>
<dbReference type="RefSeq" id="WP_228119798.1">
    <property type="nucleotide sequence ID" value="NZ_BARK01000029.1"/>
</dbReference>
<gene>
    <name evidence="1" type="ORF">GKA01_24040</name>
</gene>
<dbReference type="Pfam" id="PF05014">
    <property type="entry name" value="Nuc_deoxyrib_tr"/>
    <property type="match status" value="1"/>
</dbReference>
<dbReference type="AlphaFoldDB" id="A0A511BHC6"/>
<dbReference type="InterPro" id="IPR051239">
    <property type="entry name" value="2'-dNMP_N-hydrolase"/>
</dbReference>
<proteinExistence type="predicted"/>
<dbReference type="GO" id="GO:0070694">
    <property type="term" value="F:5-hydroxymethyl-dUMP N-hydrolase activity"/>
    <property type="evidence" value="ECO:0007669"/>
    <property type="project" value="TreeGrafter"/>
</dbReference>
<accession>A0A511BHC6</accession>